<proteinExistence type="predicted"/>
<dbReference type="EMBL" id="AGNL01013463">
    <property type="protein sequence ID" value="EJK67247.1"/>
    <property type="molecule type" value="Genomic_DNA"/>
</dbReference>
<name>K0T9Q3_THAOC</name>
<evidence type="ECO:0000313" key="1">
    <source>
        <dbReference type="EMBL" id="EJK67247.1"/>
    </source>
</evidence>
<reference evidence="1 2" key="1">
    <citation type="journal article" date="2012" name="Genome Biol.">
        <title>Genome and low-iron response of an oceanic diatom adapted to chronic iron limitation.</title>
        <authorList>
            <person name="Lommer M."/>
            <person name="Specht M."/>
            <person name="Roy A.S."/>
            <person name="Kraemer L."/>
            <person name="Andreson R."/>
            <person name="Gutowska M.A."/>
            <person name="Wolf J."/>
            <person name="Bergner S.V."/>
            <person name="Schilhabel M.B."/>
            <person name="Klostermeier U.C."/>
            <person name="Beiko R.G."/>
            <person name="Rosenstiel P."/>
            <person name="Hippler M."/>
            <person name="Laroche J."/>
        </authorList>
    </citation>
    <scope>NUCLEOTIDE SEQUENCE [LARGE SCALE GENOMIC DNA]</scope>
    <source>
        <strain evidence="1 2">CCMP1005</strain>
    </source>
</reference>
<feature type="non-terminal residue" evidence="1">
    <location>
        <position position="1"/>
    </location>
</feature>
<accession>K0T9Q3</accession>
<keyword evidence="2" id="KW-1185">Reference proteome</keyword>
<evidence type="ECO:0000313" key="2">
    <source>
        <dbReference type="Proteomes" id="UP000266841"/>
    </source>
</evidence>
<dbReference type="Proteomes" id="UP000266841">
    <property type="component" value="Unassembled WGS sequence"/>
</dbReference>
<dbReference type="AlphaFoldDB" id="K0T9Q3"/>
<gene>
    <name evidence="1" type="ORF">THAOC_11746</name>
</gene>
<comment type="caution">
    <text evidence="1">The sequence shown here is derived from an EMBL/GenBank/DDBJ whole genome shotgun (WGS) entry which is preliminary data.</text>
</comment>
<organism evidence="1 2">
    <name type="scientific">Thalassiosira oceanica</name>
    <name type="common">Marine diatom</name>
    <dbReference type="NCBI Taxonomy" id="159749"/>
    <lineage>
        <taxon>Eukaryota</taxon>
        <taxon>Sar</taxon>
        <taxon>Stramenopiles</taxon>
        <taxon>Ochrophyta</taxon>
        <taxon>Bacillariophyta</taxon>
        <taxon>Coscinodiscophyceae</taxon>
        <taxon>Thalassiosirophycidae</taxon>
        <taxon>Thalassiosirales</taxon>
        <taxon>Thalassiosiraceae</taxon>
        <taxon>Thalassiosira</taxon>
    </lineage>
</organism>
<protein>
    <submittedName>
        <fullName evidence="1">Uncharacterized protein</fullName>
    </submittedName>
</protein>
<sequence length="572" mass="62232">EHWSDVPTTADADGTVRAYVDRNPAAFDDLLNYVEFGEEFLRSVVAGEDAARLARLRAEGDYFTVASLAEDIDGLLHGGAATFSSEGWASIAGKCCRNSKGEINGWKWGNFSGNDAVASPERSEGRSCGHILRVKAPGTYLAFFSLHSIAVTALPPGHGYRRDDEFVNLCLFHGHRTRTGGRIGDDTYPVLRCGAFDYRKYEKRQDDPLLFTAACVEPVSLRAGDLLNCAHGTGVARPAGGDPRIEGAVNEHRRSEFEKNPECAQYITLVKLPSDAGVARFVAEFAGKASSEPTTVKWTAAETDFPSAPSTVLTPDGDGIRFKREGFYLILGRVACRLKKNVEHELGYSPPAVQLELRTRGGRPLQTLPEVISYPSDFDDEPYEAKAVEYGPVNDVVYAERDSTVRARAVRGACFVGHGCRPVSFGKLPAQSLSAIRLGSSCRVDRYQVAYENSRMSFRRALGVGDLAHEDQPALFSLEDEVSWLTVLADCQCILVGSLSSQVGSVVFLNKNGDEMIGSQVCRDSGRGSHTFSGVIELEEGDYLELGVNEGNNSTFFEPSLAGHLAFVVMEP</sequence>